<evidence type="ECO:0000313" key="6">
    <source>
        <dbReference type="EMBL" id="KAK7480132.1"/>
    </source>
</evidence>
<feature type="repeat" description="ANK" evidence="3">
    <location>
        <begin position="527"/>
        <end position="559"/>
    </location>
</feature>
<comment type="caution">
    <text evidence="6">The sequence shown here is derived from an EMBL/GenBank/DDBJ whole genome shotgun (WGS) entry which is preliminary data.</text>
</comment>
<feature type="repeat" description="ANK" evidence="3">
    <location>
        <begin position="194"/>
        <end position="226"/>
    </location>
</feature>
<dbReference type="Gene3D" id="1.25.40.20">
    <property type="entry name" value="Ankyrin repeat-containing domain"/>
    <property type="match status" value="9"/>
</dbReference>
<proteinExistence type="predicted"/>
<evidence type="ECO:0000313" key="7">
    <source>
        <dbReference type="Proteomes" id="UP001519460"/>
    </source>
</evidence>
<evidence type="ECO:0000256" key="3">
    <source>
        <dbReference type="PROSITE-ProRule" id="PRU00023"/>
    </source>
</evidence>
<dbReference type="SUPFAM" id="SSF48403">
    <property type="entry name" value="Ankyrin repeat"/>
    <property type="match status" value="3"/>
</dbReference>
<dbReference type="EMBL" id="JACVVK020000287">
    <property type="protein sequence ID" value="KAK7480132.1"/>
    <property type="molecule type" value="Genomic_DNA"/>
</dbReference>
<feature type="repeat" description="ANK" evidence="3">
    <location>
        <begin position="460"/>
        <end position="492"/>
    </location>
</feature>
<dbReference type="PANTHER" id="PTHR24171:SF9">
    <property type="entry name" value="ANKYRIN REPEAT DOMAIN-CONTAINING PROTEIN 39"/>
    <property type="match status" value="1"/>
</dbReference>
<feature type="repeat" description="ANK" evidence="3">
    <location>
        <begin position="160"/>
        <end position="192"/>
    </location>
</feature>
<feature type="repeat" description="ANK" evidence="3">
    <location>
        <begin position="94"/>
        <end position="126"/>
    </location>
</feature>
<dbReference type="InterPro" id="IPR000906">
    <property type="entry name" value="ZU5_dom"/>
</dbReference>
<feature type="repeat" description="ANK" evidence="3">
    <location>
        <begin position="659"/>
        <end position="691"/>
    </location>
</feature>
<evidence type="ECO:0000256" key="4">
    <source>
        <dbReference type="SAM" id="MobiDB-lite"/>
    </source>
</evidence>
<dbReference type="Pfam" id="PF00791">
    <property type="entry name" value="ZU5"/>
    <property type="match status" value="1"/>
</dbReference>
<gene>
    <name evidence="6" type="ORF">BaRGS_00028616</name>
</gene>
<dbReference type="SMART" id="SM00248">
    <property type="entry name" value="ANK"/>
    <property type="match status" value="22"/>
</dbReference>
<feature type="repeat" description="ANK" evidence="3">
    <location>
        <begin position="361"/>
        <end position="393"/>
    </location>
</feature>
<dbReference type="Gene3D" id="2.60.220.30">
    <property type="match status" value="1"/>
</dbReference>
<protein>
    <recommendedName>
        <fullName evidence="5">ZU5 domain-containing protein</fullName>
    </recommendedName>
</protein>
<reference evidence="6 7" key="1">
    <citation type="journal article" date="2023" name="Sci. Data">
        <title>Genome assembly of the Korean intertidal mud-creeper Batillaria attramentaria.</title>
        <authorList>
            <person name="Patra A.K."/>
            <person name="Ho P.T."/>
            <person name="Jun S."/>
            <person name="Lee S.J."/>
            <person name="Kim Y."/>
            <person name="Won Y.J."/>
        </authorList>
    </citation>
    <scope>NUCLEOTIDE SEQUENCE [LARGE SCALE GENOMIC DNA]</scope>
    <source>
        <strain evidence="6">Wonlab-2016</strain>
    </source>
</reference>
<feature type="repeat" description="ANK" evidence="3">
    <location>
        <begin position="427"/>
        <end position="459"/>
    </location>
</feature>
<feature type="repeat" description="ANK" evidence="3">
    <location>
        <begin position="328"/>
        <end position="360"/>
    </location>
</feature>
<feature type="repeat" description="ANK" evidence="3">
    <location>
        <begin position="626"/>
        <end position="658"/>
    </location>
</feature>
<evidence type="ECO:0000259" key="5">
    <source>
        <dbReference type="PROSITE" id="PS51145"/>
    </source>
</evidence>
<keyword evidence="1" id="KW-0677">Repeat</keyword>
<organism evidence="6 7">
    <name type="scientific">Batillaria attramentaria</name>
    <dbReference type="NCBI Taxonomy" id="370345"/>
    <lineage>
        <taxon>Eukaryota</taxon>
        <taxon>Metazoa</taxon>
        <taxon>Spiralia</taxon>
        <taxon>Lophotrochozoa</taxon>
        <taxon>Mollusca</taxon>
        <taxon>Gastropoda</taxon>
        <taxon>Caenogastropoda</taxon>
        <taxon>Sorbeoconcha</taxon>
        <taxon>Cerithioidea</taxon>
        <taxon>Batillariidae</taxon>
        <taxon>Batillaria</taxon>
    </lineage>
</organism>
<dbReference type="Proteomes" id="UP001519460">
    <property type="component" value="Unassembled WGS sequence"/>
</dbReference>
<feature type="non-terminal residue" evidence="6">
    <location>
        <position position="1"/>
    </location>
</feature>
<dbReference type="PROSITE" id="PS50297">
    <property type="entry name" value="ANK_REP_REGION"/>
    <property type="match status" value="19"/>
</dbReference>
<feature type="repeat" description="ANK" evidence="3">
    <location>
        <begin position="736"/>
        <end position="768"/>
    </location>
</feature>
<dbReference type="Pfam" id="PF12796">
    <property type="entry name" value="Ank_2"/>
    <property type="match status" value="7"/>
</dbReference>
<feature type="domain" description="ZU5" evidence="5">
    <location>
        <begin position="825"/>
        <end position="937"/>
    </location>
</feature>
<feature type="repeat" description="ANK" evidence="3">
    <location>
        <begin position="61"/>
        <end position="93"/>
    </location>
</feature>
<keyword evidence="2 3" id="KW-0040">ANK repeat</keyword>
<dbReference type="PROSITE" id="PS50088">
    <property type="entry name" value="ANK_REPEAT"/>
    <property type="match status" value="19"/>
</dbReference>
<keyword evidence="7" id="KW-1185">Reference proteome</keyword>
<feature type="repeat" description="ANK" evidence="3">
    <location>
        <begin position="560"/>
        <end position="592"/>
    </location>
</feature>
<feature type="compositionally biased region" description="Polar residues" evidence="4">
    <location>
        <begin position="1218"/>
        <end position="1232"/>
    </location>
</feature>
<dbReference type="Pfam" id="PF00023">
    <property type="entry name" value="Ank"/>
    <property type="match status" value="2"/>
</dbReference>
<feature type="repeat" description="ANK" evidence="3">
    <location>
        <begin position="127"/>
        <end position="159"/>
    </location>
</feature>
<feature type="compositionally biased region" description="Polar residues" evidence="4">
    <location>
        <begin position="1187"/>
        <end position="1201"/>
    </location>
</feature>
<name>A0ABD0JYZ0_9CAEN</name>
<feature type="compositionally biased region" description="Polar residues" evidence="4">
    <location>
        <begin position="1262"/>
        <end position="1275"/>
    </location>
</feature>
<feature type="repeat" description="ANK" evidence="3">
    <location>
        <begin position="394"/>
        <end position="426"/>
    </location>
</feature>
<dbReference type="PANTHER" id="PTHR24171">
    <property type="entry name" value="ANKYRIN REPEAT DOMAIN-CONTAINING PROTEIN 39-RELATED"/>
    <property type="match status" value="1"/>
</dbReference>
<dbReference type="PROSITE" id="PS51145">
    <property type="entry name" value="ZU5"/>
    <property type="match status" value="1"/>
</dbReference>
<dbReference type="InterPro" id="IPR002110">
    <property type="entry name" value="Ankyrin_rpt"/>
</dbReference>
<dbReference type="PRINTS" id="PR01415">
    <property type="entry name" value="ANKYRIN"/>
</dbReference>
<feature type="repeat" description="ANK" evidence="3">
    <location>
        <begin position="494"/>
        <end position="526"/>
    </location>
</feature>
<dbReference type="InterPro" id="IPR036770">
    <property type="entry name" value="Ankyrin_rpt-contain_sf"/>
</dbReference>
<accession>A0ABD0JYZ0</accession>
<feature type="repeat" description="ANK" evidence="3">
    <location>
        <begin position="703"/>
        <end position="735"/>
    </location>
</feature>
<evidence type="ECO:0000256" key="2">
    <source>
        <dbReference type="ARBA" id="ARBA00023043"/>
    </source>
</evidence>
<feature type="region of interest" description="Disordered" evidence="4">
    <location>
        <begin position="1165"/>
        <end position="1306"/>
    </location>
</feature>
<feature type="compositionally biased region" description="Basic and acidic residues" evidence="4">
    <location>
        <begin position="1234"/>
        <end position="1247"/>
    </location>
</feature>
<feature type="repeat" description="ANK" evidence="3">
    <location>
        <begin position="227"/>
        <end position="259"/>
    </location>
</feature>
<sequence length="1470" mass="160592">VEDSKKGFLHALEERGQVDILEKFRTELDEHNYGKNLWQGDLETVKAFIEDDGDVNTQDEEGSTLLKHASEQGQPELVNYLISQGALVNTADNEGCTPLHSASAKGHTAVVEVLLVNKASIDAVGFDGTSPLFLACQNEHTETMKTLLQHGANVDMRGNQTMTPLMAASIKGNKEAVTELLKRGAEVTAATSGSSMTALHYACIFGHEDVAALLLKNNAPIDARDLKGCTPLLCASQFGRAGIVEMLTASGADVNTEDGDKITPLHAACSWSFRDKKVDIKEITLRPSVNARSCKNTSYQCLIHRREFKPLVTCLLRHHAKVNAQDVNGRTPVHDACGGNDRELLKLLIGSGADISIKQNDGGTPLHLACREGHTGVSELLIQHGVDINVKDSDGWTPLHLACWEGHSGVTELLIRSGADIKAKKTGGWTPLHLACCNGHTILSELLAQNGADINVKKNGRWTPLHLACINGHTGVCERLIRHGADLNVKDNVKGWTPLHLACWQGHTGISELLIQKGADISAKKAGGWTPLHLACSTGHTEVIQLLIQNGAGINVKTNDGRTPLHLACCYGHREVSELLIQQGADINVTNKGGFAPLHLACSNGHRGVSDLLMKNGADVNTPTDDGSTALHLVSLAGQAGACEFLISRGALVDFQNHRGLTPLHLASMEGHAQVIELLIQLGADVDAQRMVASDNEIRTYSYGQTPLHEACVHGQENSCELLLKRGAKINVQDHLGNTPLHLAIKYDRSEIVDCLLHHNADVDVKNNKGLTPLTLANKMSSRSMVIVLLKRGKFSRGPDSTKSEDFSDHEDGKSDCKPLFNPKWQVSGQFDTYGGQLQTNDSDVVLYIPDGALPVGVNSVTFQGAVSTDLTVVHKELCLSEKETISSPVTEYYANDTHFHKPVRIVLPHFLPPDYCSERVSVYQFHQDRSGCLKVERLSPQEPEDQKEATYIIVPELQQVHIFAYHFTGYVCAYCKAEIEPPFLQLRLYGKHIQRARRHVDLFLFVWDSRLDIRDFRKAGLPDPNEEKYYITSKNLRGIHDITNLDLGVRLTVDEETWMHREFGGKVHLPAERRLDLLTFVPCCLNTIPSLVDWTLHNRPGQTPDRWFDCAIEVGYVKQGEKPLRFLDVPQQESLSVSGLELQNEQKSSIAQTEESMVSSTHVKMLAASSPSSGHSEISRGAEGNVASSGANSTGDTMRTFTLPPPSASAPAQSWAGTSNPTFPGDSTQMTEAFRDSQHSPLERPYNHFQGSGTRDGRDSLNANLGFSLPTSETSGDRQRISPGNRAPQQGSINPPDFNGRSLDQMNDLSISDITREQLSLPAMQNLPERAATVTQGQRAMAEGSFESSKYNVREGQAQGPSAAQWAAVSSSCNVLHYHHYHYNIGKVHGRNMNFGSTISQLQQAPERGQASYEAVTFPPAAEEHGVEALEPLPALTEGPRSLCNQPVSCPSDEAQAEDLWCPPDVSYS</sequence>
<feature type="repeat" description="ANK" evidence="3">
    <location>
        <begin position="593"/>
        <end position="625"/>
    </location>
</feature>
<evidence type="ECO:0000256" key="1">
    <source>
        <dbReference type="ARBA" id="ARBA00022737"/>
    </source>
</evidence>